<keyword evidence="6 10" id="KW-0548">Nucleotidyltransferase</keyword>
<protein>
    <recommendedName>
        <fullName evidence="3 10">Beta sliding clamp</fullName>
    </recommendedName>
</protein>
<dbReference type="EMBL" id="CP009253">
    <property type="protein sequence ID" value="ALD14983.1"/>
    <property type="molecule type" value="Genomic_DNA"/>
</dbReference>
<evidence type="ECO:0000313" key="15">
    <source>
        <dbReference type="Proteomes" id="UP000066321"/>
    </source>
</evidence>
<name>A0A0M5JXP5_9GAMM</name>
<feature type="domain" description="DNA polymerase III beta sliding clamp C-terminal" evidence="13">
    <location>
        <begin position="250"/>
        <end position="362"/>
    </location>
</feature>
<keyword evidence="5 10" id="KW-0808">Transferase</keyword>
<dbReference type="GO" id="GO:0006271">
    <property type="term" value="P:DNA strand elongation involved in DNA replication"/>
    <property type="evidence" value="ECO:0007669"/>
    <property type="project" value="TreeGrafter"/>
</dbReference>
<dbReference type="Proteomes" id="UP000066321">
    <property type="component" value="Chromosome"/>
</dbReference>
<dbReference type="Gene3D" id="3.70.10.10">
    <property type="match status" value="1"/>
</dbReference>
<keyword evidence="8 10" id="KW-0239">DNA-directed DNA polymerase</keyword>
<dbReference type="SUPFAM" id="SSF55979">
    <property type="entry name" value="DNA clamp"/>
    <property type="match status" value="3"/>
</dbReference>
<dbReference type="Pfam" id="PF00712">
    <property type="entry name" value="DNA_pol3_beta"/>
    <property type="match status" value="1"/>
</dbReference>
<evidence type="ECO:0000259" key="12">
    <source>
        <dbReference type="Pfam" id="PF02767"/>
    </source>
</evidence>
<dbReference type="Gene3D" id="3.10.150.10">
    <property type="entry name" value="DNA Polymerase III, subunit A, domain 2"/>
    <property type="match status" value="1"/>
</dbReference>
<dbReference type="PANTHER" id="PTHR30478:SF0">
    <property type="entry name" value="BETA SLIDING CLAMP"/>
    <property type="match status" value="1"/>
</dbReference>
<evidence type="ECO:0000259" key="13">
    <source>
        <dbReference type="Pfam" id="PF02768"/>
    </source>
</evidence>
<dbReference type="RefSeq" id="WP_053940006.1">
    <property type="nucleotide sequence ID" value="NZ_CP009253.1"/>
</dbReference>
<proteinExistence type="inferred from homology"/>
<dbReference type="GO" id="GO:0005737">
    <property type="term" value="C:cytoplasm"/>
    <property type="evidence" value="ECO:0007669"/>
    <property type="project" value="UniProtKB-SubCell"/>
</dbReference>
<evidence type="ECO:0000313" key="14">
    <source>
        <dbReference type="EMBL" id="ALD14983.1"/>
    </source>
</evidence>
<evidence type="ECO:0000256" key="2">
    <source>
        <dbReference type="ARBA" id="ARBA00010752"/>
    </source>
</evidence>
<feature type="domain" description="DNA polymerase III beta sliding clamp N-terminal" evidence="11">
    <location>
        <begin position="1"/>
        <end position="118"/>
    </location>
</feature>
<feature type="domain" description="DNA polymerase III beta sliding clamp central" evidence="12">
    <location>
        <begin position="130"/>
        <end position="243"/>
    </location>
</feature>
<evidence type="ECO:0000259" key="11">
    <source>
        <dbReference type="Pfam" id="PF00712"/>
    </source>
</evidence>
<dbReference type="GO" id="GO:0003677">
    <property type="term" value="F:DNA binding"/>
    <property type="evidence" value="ECO:0007669"/>
    <property type="project" value="UniProtKB-UniRule"/>
</dbReference>
<dbReference type="AlphaFoldDB" id="A0A0M5JXP5"/>
<dbReference type="GO" id="GO:0009360">
    <property type="term" value="C:DNA polymerase III complex"/>
    <property type="evidence" value="ECO:0007669"/>
    <property type="project" value="InterPro"/>
</dbReference>
<dbReference type="PANTHER" id="PTHR30478">
    <property type="entry name" value="DNA POLYMERASE III SUBUNIT BETA"/>
    <property type="match status" value="1"/>
</dbReference>
<dbReference type="InterPro" id="IPR022637">
    <property type="entry name" value="DNA_polIII_beta_cen"/>
</dbReference>
<comment type="subcellular location">
    <subcellularLocation>
        <location evidence="1 10">Cytoplasm</location>
    </subcellularLocation>
</comment>
<comment type="function">
    <text evidence="10">Confers DNA tethering and processivity to DNA polymerases and other proteins. Acts as a clamp, forming a ring around DNA (a reaction catalyzed by the clamp-loading complex) which diffuses in an ATP-independent manner freely and bidirectionally along dsDNA. Initially characterized for its ability to contact the catalytic subunit of DNA polymerase III (Pol III), a complex, multichain enzyme responsible for most of the replicative synthesis in bacteria; Pol III exhibits 3'-5' exonuclease proofreading activity. The beta chain is required for initiation of replication as well as for processivity of DNA replication.</text>
</comment>
<dbReference type="Pfam" id="PF02767">
    <property type="entry name" value="DNA_pol3_beta_2"/>
    <property type="match status" value="1"/>
</dbReference>
<dbReference type="GO" id="GO:0003887">
    <property type="term" value="F:DNA-directed DNA polymerase activity"/>
    <property type="evidence" value="ECO:0007669"/>
    <property type="project" value="UniProtKB-UniRule"/>
</dbReference>
<dbReference type="InterPro" id="IPR022634">
    <property type="entry name" value="DNA_polIII_beta_N"/>
</dbReference>
<evidence type="ECO:0000256" key="8">
    <source>
        <dbReference type="ARBA" id="ARBA00022932"/>
    </source>
</evidence>
<sequence>MKFIIKNNILVENLKKIIRLLVKNTSLPILENILIEIKKNILFLTTTNLENEIIANIQIFKEHIPGKTTISGKKILNICKNLPAKSDIQMQLKNNKMYIYSENSSYILSTLPAETFPNHQDFDHTSSFYISSDTLKHMIVQTEFAMGKQDVRYYLNGMLFENKENHFRSVATDGYRLATSYTSLQESINSFSIIVPNKGVMEILRLLNIKETLLHILIGTNHLRIYINNLIFTTQLIEGKYPDYNSVLLERPKKPIVINNHLLKQSLLRTAILSHEKFSGIEIIIKNGELKTVSDNQEEETAQDKFNVEYFDNTIEISINVYYILDVLNNINTKNILFFLNESQTSIQIEPENRSSTVYVIMLLKR</sequence>
<dbReference type="KEGG" id="baph:IX46_00055"/>
<keyword evidence="9" id="KW-0238">DNA-binding</keyword>
<accession>A0A0M5JXP5</accession>
<evidence type="ECO:0000256" key="3">
    <source>
        <dbReference type="ARBA" id="ARBA00021035"/>
    </source>
</evidence>
<dbReference type="InterPro" id="IPR046938">
    <property type="entry name" value="DNA_clamp_sf"/>
</dbReference>
<dbReference type="STRING" id="1265350.IX46_00055"/>
<evidence type="ECO:0000256" key="7">
    <source>
        <dbReference type="ARBA" id="ARBA00022705"/>
    </source>
</evidence>
<evidence type="ECO:0000256" key="6">
    <source>
        <dbReference type="ARBA" id="ARBA00022695"/>
    </source>
</evidence>
<dbReference type="GO" id="GO:0008408">
    <property type="term" value="F:3'-5' exonuclease activity"/>
    <property type="evidence" value="ECO:0007669"/>
    <property type="project" value="InterPro"/>
</dbReference>
<evidence type="ECO:0000256" key="9">
    <source>
        <dbReference type="ARBA" id="ARBA00023125"/>
    </source>
</evidence>
<dbReference type="InterPro" id="IPR022635">
    <property type="entry name" value="DNA_polIII_beta_C"/>
</dbReference>
<organism evidence="14 15">
    <name type="scientific">Buchnera aphidicola</name>
    <name type="common">Aphis glycines</name>
    <dbReference type="NCBI Taxonomy" id="1265350"/>
    <lineage>
        <taxon>Bacteria</taxon>
        <taxon>Pseudomonadati</taxon>
        <taxon>Pseudomonadota</taxon>
        <taxon>Gammaproteobacteria</taxon>
        <taxon>Enterobacterales</taxon>
        <taxon>Erwiniaceae</taxon>
        <taxon>Buchnera</taxon>
    </lineage>
</organism>
<dbReference type="InterPro" id="IPR001001">
    <property type="entry name" value="DNA_polIII_beta"/>
</dbReference>
<gene>
    <name evidence="14" type="ORF">IX46_00055</name>
</gene>
<reference evidence="14 15" key="1">
    <citation type="journal article" date="2015" name="J Genomics">
        <title>Whole Genome Sequence of the Soybean Aphid Endosymbiont Buchnera aphidicola and Genetic Differentiation among Biotype-Specific Strains.</title>
        <authorList>
            <person name="Cassone B.J."/>
            <person name="Wenger J.A."/>
            <person name="Michel A.P."/>
        </authorList>
    </citation>
    <scope>NUCLEOTIDE SEQUENCE [LARGE SCALE GENOMIC DNA]</scope>
    <source>
        <strain evidence="14 15">BAg</strain>
    </source>
</reference>
<dbReference type="Pfam" id="PF02768">
    <property type="entry name" value="DNA_pol3_beta_3"/>
    <property type="match status" value="1"/>
</dbReference>
<dbReference type="PATRIC" id="fig|1265350.3.peg.11"/>
<dbReference type="SMART" id="SM00480">
    <property type="entry name" value="POL3Bc"/>
    <property type="match status" value="1"/>
</dbReference>
<dbReference type="PIRSF" id="PIRSF000804">
    <property type="entry name" value="DNA_pol_III_b"/>
    <property type="match status" value="1"/>
</dbReference>
<evidence type="ECO:0000256" key="10">
    <source>
        <dbReference type="PIRNR" id="PIRNR000804"/>
    </source>
</evidence>
<comment type="subunit">
    <text evidence="10">Forms a ring-shaped head-to-tail homodimer around DNA.</text>
</comment>
<dbReference type="OrthoDB" id="8421503at2"/>
<evidence type="ECO:0000256" key="5">
    <source>
        <dbReference type="ARBA" id="ARBA00022679"/>
    </source>
</evidence>
<dbReference type="NCBIfam" id="TIGR00663">
    <property type="entry name" value="dnan"/>
    <property type="match status" value="1"/>
</dbReference>
<dbReference type="CDD" id="cd00140">
    <property type="entry name" value="beta_clamp"/>
    <property type="match status" value="1"/>
</dbReference>
<keyword evidence="4 10" id="KW-0963">Cytoplasm</keyword>
<evidence type="ECO:0000256" key="4">
    <source>
        <dbReference type="ARBA" id="ARBA00022490"/>
    </source>
</evidence>
<keyword evidence="7 10" id="KW-0235">DNA replication</keyword>
<evidence type="ECO:0000256" key="1">
    <source>
        <dbReference type="ARBA" id="ARBA00004496"/>
    </source>
</evidence>
<comment type="similarity">
    <text evidence="2 10">Belongs to the beta sliding clamp family.</text>
</comment>